<dbReference type="AlphaFoldDB" id="A0AAD4THW7"/>
<protein>
    <submittedName>
        <fullName evidence="3">Uncharacterized protein</fullName>
    </submittedName>
</protein>
<dbReference type="EMBL" id="JAJJMB010001184">
    <property type="protein sequence ID" value="KAI3958142.1"/>
    <property type="molecule type" value="Genomic_DNA"/>
</dbReference>
<proteinExistence type="predicted"/>
<evidence type="ECO:0000256" key="1">
    <source>
        <dbReference type="SAM" id="MobiDB-lite"/>
    </source>
</evidence>
<evidence type="ECO:0000313" key="3">
    <source>
        <dbReference type="EMBL" id="KAI3958142.1"/>
    </source>
</evidence>
<comment type="caution">
    <text evidence="3">The sequence shown here is derived from an EMBL/GenBank/DDBJ whole genome shotgun (WGS) entry which is preliminary data.</text>
</comment>
<organism evidence="3 4">
    <name type="scientific">Papaver atlanticum</name>
    <dbReference type="NCBI Taxonomy" id="357466"/>
    <lineage>
        <taxon>Eukaryota</taxon>
        <taxon>Viridiplantae</taxon>
        <taxon>Streptophyta</taxon>
        <taxon>Embryophyta</taxon>
        <taxon>Tracheophyta</taxon>
        <taxon>Spermatophyta</taxon>
        <taxon>Magnoliopsida</taxon>
        <taxon>Ranunculales</taxon>
        <taxon>Papaveraceae</taxon>
        <taxon>Papaveroideae</taxon>
        <taxon>Papaver</taxon>
    </lineage>
</organism>
<feature type="compositionally biased region" description="Polar residues" evidence="1">
    <location>
        <begin position="1"/>
        <end position="16"/>
    </location>
</feature>
<keyword evidence="2" id="KW-0812">Transmembrane</keyword>
<name>A0AAD4THW7_9MAGN</name>
<feature type="region of interest" description="Disordered" evidence="1">
    <location>
        <begin position="1"/>
        <end position="63"/>
    </location>
</feature>
<sequence>MAKSIPSSTKIQQIGRITSEKLINHSKQPKPKSVTEFLKPETSKSSVDFDKLKHSSSQNRATKPLSRVVSSCVKRWFRDTLKEARDGDSGKQVLVSQMYYNGYGIPKDARKGRAWIIKASRSRSSMVWDVRNKQPGYNASDSDSDKLTDDNDVKLVVAVLTWSVAPSASVKLAFVILLIMPG</sequence>
<evidence type="ECO:0000256" key="2">
    <source>
        <dbReference type="SAM" id="Phobius"/>
    </source>
</evidence>
<feature type="transmembrane region" description="Helical" evidence="2">
    <location>
        <begin position="155"/>
        <end position="180"/>
    </location>
</feature>
<keyword evidence="4" id="KW-1185">Reference proteome</keyword>
<gene>
    <name evidence="3" type="ORF">MKW98_020784</name>
</gene>
<keyword evidence="2" id="KW-1133">Transmembrane helix</keyword>
<accession>A0AAD4THW7</accession>
<keyword evidence="2" id="KW-0472">Membrane</keyword>
<reference evidence="3" key="1">
    <citation type="submission" date="2022-04" db="EMBL/GenBank/DDBJ databases">
        <title>A functionally conserved STORR gene fusion in Papaver species that diverged 16.8 million years ago.</title>
        <authorList>
            <person name="Catania T."/>
        </authorList>
    </citation>
    <scope>NUCLEOTIDE SEQUENCE</scope>
    <source>
        <strain evidence="3">S-188037</strain>
    </source>
</reference>
<evidence type="ECO:0000313" key="4">
    <source>
        <dbReference type="Proteomes" id="UP001202328"/>
    </source>
</evidence>
<dbReference type="PANTHER" id="PTHR36792">
    <property type="entry name" value="EXPRESSED PROTEIN"/>
    <property type="match status" value="1"/>
</dbReference>
<dbReference type="Proteomes" id="UP001202328">
    <property type="component" value="Unassembled WGS sequence"/>
</dbReference>
<feature type="compositionally biased region" description="Basic and acidic residues" evidence="1">
    <location>
        <begin position="38"/>
        <end position="53"/>
    </location>
</feature>
<dbReference type="PANTHER" id="PTHR36792:SF5">
    <property type="entry name" value="SEL1 REPEAT PROTEIN"/>
    <property type="match status" value="1"/>
</dbReference>